<proteinExistence type="predicted"/>
<protein>
    <recommendedName>
        <fullName evidence="3">DUF541 domain-containing protein</fullName>
    </recommendedName>
</protein>
<name>A0AAD9IEG2_PROWI</name>
<dbReference type="PANTHER" id="PTHR34387">
    <property type="entry name" value="SLR1258 PROTEIN"/>
    <property type="match status" value="1"/>
</dbReference>
<gene>
    <name evidence="1" type="ORF">QBZ16_005032</name>
</gene>
<reference evidence="1" key="1">
    <citation type="submission" date="2021-01" db="EMBL/GenBank/DDBJ databases">
        <authorList>
            <person name="Eckstrom K.M.E."/>
        </authorList>
    </citation>
    <scope>NUCLEOTIDE SEQUENCE</scope>
    <source>
        <strain evidence="1">UVCC 0001</strain>
    </source>
</reference>
<evidence type="ECO:0008006" key="3">
    <source>
        <dbReference type="Google" id="ProtNLM"/>
    </source>
</evidence>
<dbReference type="GO" id="GO:0006974">
    <property type="term" value="P:DNA damage response"/>
    <property type="evidence" value="ECO:0007669"/>
    <property type="project" value="TreeGrafter"/>
</dbReference>
<dbReference type="Pfam" id="PF04402">
    <property type="entry name" value="SIMPL"/>
    <property type="match status" value="1"/>
</dbReference>
<evidence type="ECO:0000313" key="1">
    <source>
        <dbReference type="EMBL" id="KAK2076806.1"/>
    </source>
</evidence>
<dbReference type="EMBL" id="JASFZW010000008">
    <property type="protein sequence ID" value="KAK2076806.1"/>
    <property type="molecule type" value="Genomic_DNA"/>
</dbReference>
<sequence>MASAQDNATERTVSVQGSAQVSIEPDEGNVEFTVSVTQPSARMAQEVAANATTAVLEALAEVQGLNVTRDVRTITITVAPKTETERESGRERIVGYTFEQRLNARVSDITGDMLSEVLDAIIGAGGDDVVVNSFMLSASTESYAEASNRARQAAVEDAQSVAELLAASAGVTLGEIMQITDNNMTPRSADAGRASKFVSTPIPTGDMTITATVSMVFGLE</sequence>
<comment type="caution">
    <text evidence="1">The sequence shown here is derived from an EMBL/GenBank/DDBJ whole genome shotgun (WGS) entry which is preliminary data.</text>
</comment>
<organism evidence="1 2">
    <name type="scientific">Prototheca wickerhamii</name>
    <dbReference type="NCBI Taxonomy" id="3111"/>
    <lineage>
        <taxon>Eukaryota</taxon>
        <taxon>Viridiplantae</taxon>
        <taxon>Chlorophyta</taxon>
        <taxon>core chlorophytes</taxon>
        <taxon>Trebouxiophyceae</taxon>
        <taxon>Chlorellales</taxon>
        <taxon>Chlorellaceae</taxon>
        <taxon>Prototheca</taxon>
    </lineage>
</organism>
<dbReference type="InterPro" id="IPR052022">
    <property type="entry name" value="26kDa_periplasmic_antigen"/>
</dbReference>
<dbReference type="Gene3D" id="3.30.70.2970">
    <property type="entry name" value="Protein of unknown function (DUF541), domain 2"/>
    <property type="match status" value="1"/>
</dbReference>
<accession>A0AAD9IEG2</accession>
<evidence type="ECO:0000313" key="2">
    <source>
        <dbReference type="Proteomes" id="UP001255856"/>
    </source>
</evidence>
<dbReference type="PANTHER" id="PTHR34387:SF2">
    <property type="entry name" value="SLR1258 PROTEIN"/>
    <property type="match status" value="1"/>
</dbReference>
<keyword evidence="2" id="KW-1185">Reference proteome</keyword>
<dbReference type="Gene3D" id="3.30.110.170">
    <property type="entry name" value="Protein of unknown function (DUF541), domain 1"/>
    <property type="match status" value="1"/>
</dbReference>
<dbReference type="AlphaFoldDB" id="A0AAD9IEG2"/>
<dbReference type="Proteomes" id="UP001255856">
    <property type="component" value="Unassembled WGS sequence"/>
</dbReference>
<dbReference type="InterPro" id="IPR007497">
    <property type="entry name" value="SIMPL/DUF541"/>
</dbReference>